<feature type="coiled-coil region" evidence="2">
    <location>
        <begin position="384"/>
        <end position="418"/>
    </location>
</feature>
<evidence type="ECO:0000256" key="3">
    <source>
        <dbReference type="SAM" id="Phobius"/>
    </source>
</evidence>
<keyword evidence="3" id="KW-0472">Membrane</keyword>
<keyword evidence="1" id="KW-0807">Transducer</keyword>
<evidence type="ECO:0000313" key="6">
    <source>
        <dbReference type="Proteomes" id="UP000185490"/>
    </source>
</evidence>
<dbReference type="RefSeq" id="WP_012057358.1">
    <property type="nucleotide sequence ID" value="NZ_CP007389.1"/>
</dbReference>
<evidence type="ECO:0000259" key="4">
    <source>
        <dbReference type="PROSITE" id="PS50111"/>
    </source>
</evidence>
<name>A0ABN4V3H1_9BACT</name>
<evidence type="ECO:0000256" key="2">
    <source>
        <dbReference type="SAM" id="Coils"/>
    </source>
</evidence>
<dbReference type="EMBL" id="CP007389">
    <property type="protein sequence ID" value="APT74096.1"/>
    <property type="molecule type" value="Genomic_DNA"/>
</dbReference>
<keyword evidence="6" id="KW-1185">Reference proteome</keyword>
<dbReference type="InterPro" id="IPR004089">
    <property type="entry name" value="MCPsignal_dom"/>
</dbReference>
<organism evidence="5 6">
    <name type="scientific">Thermosipho melanesiensis</name>
    <dbReference type="NCBI Taxonomy" id="46541"/>
    <lineage>
        <taxon>Bacteria</taxon>
        <taxon>Thermotogati</taxon>
        <taxon>Thermotogota</taxon>
        <taxon>Thermotogae</taxon>
        <taxon>Thermotogales</taxon>
        <taxon>Fervidobacteriaceae</taxon>
        <taxon>Thermosipho</taxon>
    </lineage>
</organism>
<dbReference type="PROSITE" id="PS50111">
    <property type="entry name" value="CHEMOTAXIS_TRANSDUC_2"/>
    <property type="match status" value="1"/>
</dbReference>
<accession>A0ABN4V3H1</accession>
<proteinExistence type="predicted"/>
<feature type="transmembrane region" description="Helical" evidence="3">
    <location>
        <begin position="149"/>
        <end position="173"/>
    </location>
</feature>
<dbReference type="Gene3D" id="3.30.450.20">
    <property type="entry name" value="PAS domain"/>
    <property type="match status" value="1"/>
</dbReference>
<protein>
    <submittedName>
        <fullName evidence="5">Chemotaxis protein</fullName>
    </submittedName>
</protein>
<dbReference type="Gene3D" id="1.10.287.950">
    <property type="entry name" value="Methyl-accepting chemotaxis protein"/>
    <property type="match status" value="1"/>
</dbReference>
<dbReference type="SUPFAM" id="SSF58104">
    <property type="entry name" value="Methyl-accepting chemotaxis protein (MCP) signaling domain"/>
    <property type="match status" value="1"/>
</dbReference>
<sequence>MKKYLKFTLYLSVSILAVIWILAFTLVIPYFTDSVKNVALSQFKNNLKILIQTKNYDTIFSQNYFEYYYLISPKGITLNHSDKTKIGADFSEIFPDFFKYMKEKKEGTYEYTYKDTKRIAAFAYDGENYLVISVKETDLFAPVYSFKKLLYFLILPLITAFTIIFGYLFGIFINRQTSKDFSHVLSLLSSISEDVFNTSSSTNEIKSMAENTENAMNELDKSIEDFAAFVEENTAELESSLNKIMEFTQIIKDIIDSSSKLSTLADVLSNLTEKITDISDTITVLAINASIETSKENIDREGLSRIAEMIMELSNNTRELAKNSRKSLLDIEDIITSTILLSEKASKEIYSVNDSLNAVKTVNNSTLDNIDKLTKISRTTHDAMEELYAGLEQVEEAINSINKKVQEFEEQFKYLKGEIR</sequence>
<gene>
    <name evidence="5" type="ORF">BW47_06120</name>
</gene>
<keyword evidence="2" id="KW-0175">Coiled coil</keyword>
<reference evidence="5 6" key="1">
    <citation type="submission" date="2014-02" db="EMBL/GenBank/DDBJ databases">
        <title>Diversity of Thermotogales isolates from hydrothermal vents.</title>
        <authorList>
            <person name="Haverkamp T.H.A."/>
            <person name="Lossouarn J."/>
            <person name="Geslin C."/>
            <person name="Nesbo C.L."/>
        </authorList>
    </citation>
    <scope>NUCLEOTIDE SEQUENCE [LARGE SCALE GENOMIC DNA]</scope>
    <source>
        <strain evidence="5 6">431</strain>
    </source>
</reference>
<feature type="domain" description="Methyl-accepting transducer" evidence="4">
    <location>
        <begin position="180"/>
        <end position="409"/>
    </location>
</feature>
<keyword evidence="3" id="KW-1133">Transmembrane helix</keyword>
<dbReference type="SMART" id="SM00283">
    <property type="entry name" value="MA"/>
    <property type="match status" value="1"/>
</dbReference>
<evidence type="ECO:0000256" key="1">
    <source>
        <dbReference type="PROSITE-ProRule" id="PRU00284"/>
    </source>
</evidence>
<feature type="transmembrane region" description="Helical" evidence="3">
    <location>
        <begin position="7"/>
        <end position="31"/>
    </location>
</feature>
<dbReference type="Proteomes" id="UP000185490">
    <property type="component" value="Chromosome"/>
</dbReference>
<evidence type="ECO:0000313" key="5">
    <source>
        <dbReference type="EMBL" id="APT74096.1"/>
    </source>
</evidence>
<keyword evidence="3" id="KW-0812">Transmembrane</keyword>